<dbReference type="Proteomes" id="UP000008810">
    <property type="component" value="Chromosome 3"/>
</dbReference>
<evidence type="ECO:0000313" key="2">
    <source>
        <dbReference type="EMBL" id="KQJ95031.1"/>
    </source>
</evidence>
<keyword evidence="4" id="KW-1185">Reference proteome</keyword>
<reference evidence="2 3" key="1">
    <citation type="journal article" date="2010" name="Nature">
        <title>Genome sequencing and analysis of the model grass Brachypodium distachyon.</title>
        <authorList>
            <consortium name="International Brachypodium Initiative"/>
        </authorList>
    </citation>
    <scope>NUCLEOTIDE SEQUENCE [LARGE SCALE GENOMIC DNA]</scope>
    <source>
        <strain evidence="2 3">Bd21</strain>
    </source>
</reference>
<evidence type="ECO:0000256" key="1">
    <source>
        <dbReference type="SAM" id="MobiDB-lite"/>
    </source>
</evidence>
<dbReference type="EMBL" id="CM000882">
    <property type="protein sequence ID" value="KQJ95031.1"/>
    <property type="molecule type" value="Genomic_DNA"/>
</dbReference>
<dbReference type="AlphaFoldDB" id="A0A0Q3F5T2"/>
<name>A0A0Q3F5T2_BRADI</name>
<dbReference type="Gramene" id="KQJ95031">
    <property type="protein sequence ID" value="KQJ95031"/>
    <property type="gene ID" value="BRADI_3g14776v3"/>
</dbReference>
<reference evidence="2" key="2">
    <citation type="submission" date="2017-06" db="EMBL/GenBank/DDBJ databases">
        <title>WGS assembly of Brachypodium distachyon.</title>
        <authorList>
            <consortium name="The International Brachypodium Initiative"/>
            <person name="Lucas S."/>
            <person name="Harmon-Smith M."/>
            <person name="Lail K."/>
            <person name="Tice H."/>
            <person name="Grimwood J."/>
            <person name="Bruce D."/>
            <person name="Barry K."/>
            <person name="Shu S."/>
            <person name="Lindquist E."/>
            <person name="Wang M."/>
            <person name="Pitluck S."/>
            <person name="Vogel J.P."/>
            <person name="Garvin D.F."/>
            <person name="Mockler T.C."/>
            <person name="Schmutz J."/>
            <person name="Rokhsar D."/>
            <person name="Bevan M.W."/>
        </authorList>
    </citation>
    <scope>NUCLEOTIDE SEQUENCE</scope>
    <source>
        <strain evidence="2">Bd21</strain>
    </source>
</reference>
<sequence length="113" mass="12767">MYGNRHRHRPRSGHRPAGCCYIACATPAVAVLYRWAEGSPWAVPYSSPSHARGRLSDQESTWEASRGRSIRDTHVFLTVGQSTWEASRSQAPRAREQRACTWRHGCADCTKRV</sequence>
<accession>A0A0Q3F5T2</accession>
<evidence type="ECO:0000313" key="3">
    <source>
        <dbReference type="EnsemblPlants" id="KQJ95031"/>
    </source>
</evidence>
<gene>
    <name evidence="2" type="ORF">BRADI_3g14776v3</name>
</gene>
<feature type="region of interest" description="Disordered" evidence="1">
    <location>
        <begin position="47"/>
        <end position="66"/>
    </location>
</feature>
<organism evidence="2">
    <name type="scientific">Brachypodium distachyon</name>
    <name type="common">Purple false brome</name>
    <name type="synonym">Trachynia distachya</name>
    <dbReference type="NCBI Taxonomy" id="15368"/>
    <lineage>
        <taxon>Eukaryota</taxon>
        <taxon>Viridiplantae</taxon>
        <taxon>Streptophyta</taxon>
        <taxon>Embryophyta</taxon>
        <taxon>Tracheophyta</taxon>
        <taxon>Spermatophyta</taxon>
        <taxon>Magnoliopsida</taxon>
        <taxon>Liliopsida</taxon>
        <taxon>Poales</taxon>
        <taxon>Poaceae</taxon>
        <taxon>BOP clade</taxon>
        <taxon>Pooideae</taxon>
        <taxon>Stipodae</taxon>
        <taxon>Brachypodieae</taxon>
        <taxon>Brachypodium</taxon>
    </lineage>
</organism>
<protein>
    <submittedName>
        <fullName evidence="2 3">Uncharacterized protein</fullName>
    </submittedName>
</protein>
<dbReference type="EnsemblPlants" id="KQJ95031">
    <property type="protein sequence ID" value="KQJ95031"/>
    <property type="gene ID" value="BRADI_3g14776v3"/>
</dbReference>
<evidence type="ECO:0000313" key="4">
    <source>
        <dbReference type="Proteomes" id="UP000008810"/>
    </source>
</evidence>
<dbReference type="InParanoid" id="A0A0Q3F5T2"/>
<proteinExistence type="predicted"/>
<reference evidence="3" key="3">
    <citation type="submission" date="2018-08" db="UniProtKB">
        <authorList>
            <consortium name="EnsemblPlants"/>
        </authorList>
    </citation>
    <scope>IDENTIFICATION</scope>
    <source>
        <strain evidence="3">cv. Bd21</strain>
    </source>
</reference>